<evidence type="ECO:0000256" key="5">
    <source>
        <dbReference type="ARBA" id="ARBA00023136"/>
    </source>
</evidence>
<organism evidence="7 8">
    <name type="scientific">Achromobacter ruhlandii</name>
    <dbReference type="NCBI Taxonomy" id="72557"/>
    <lineage>
        <taxon>Bacteria</taxon>
        <taxon>Pseudomonadati</taxon>
        <taxon>Pseudomonadota</taxon>
        <taxon>Betaproteobacteria</taxon>
        <taxon>Burkholderiales</taxon>
        <taxon>Alcaligenaceae</taxon>
        <taxon>Achromobacter</taxon>
    </lineage>
</organism>
<proteinExistence type="predicted"/>
<comment type="subcellular location">
    <subcellularLocation>
        <location evidence="1">Cell membrane</location>
        <topology evidence="1">Multi-pass membrane protein</topology>
    </subcellularLocation>
</comment>
<comment type="caution">
    <text evidence="7">The sequence shown here is derived from an EMBL/GenBank/DDBJ whole genome shotgun (WGS) entry which is preliminary data.</text>
</comment>
<keyword evidence="8" id="KW-1185">Reference proteome</keyword>
<dbReference type="PANTHER" id="PTHR30509:SF40">
    <property type="entry name" value="BLR3852 PROTEIN"/>
    <property type="match status" value="1"/>
</dbReference>
<accession>A0ABM8LVQ1</accession>
<keyword evidence="3 6" id="KW-0812">Transmembrane</keyword>
<feature type="transmembrane region" description="Helical" evidence="6">
    <location>
        <begin position="131"/>
        <end position="150"/>
    </location>
</feature>
<protein>
    <submittedName>
        <fullName evidence="7">p-hydroxybenzoic acid efflux pump subunit AaeB</fullName>
    </submittedName>
</protein>
<gene>
    <name evidence="7" type="primary">aaeB_1</name>
    <name evidence="7" type="ORF">LMG7053_02670</name>
</gene>
<feature type="transmembrane region" description="Helical" evidence="6">
    <location>
        <begin position="185"/>
        <end position="204"/>
    </location>
</feature>
<feature type="transmembrane region" description="Helical" evidence="6">
    <location>
        <begin position="515"/>
        <end position="531"/>
    </location>
</feature>
<evidence type="ECO:0000256" key="2">
    <source>
        <dbReference type="ARBA" id="ARBA00022475"/>
    </source>
</evidence>
<evidence type="ECO:0000256" key="3">
    <source>
        <dbReference type="ARBA" id="ARBA00022692"/>
    </source>
</evidence>
<evidence type="ECO:0000313" key="8">
    <source>
        <dbReference type="Proteomes" id="UP000494161"/>
    </source>
</evidence>
<feature type="transmembrane region" description="Helical" evidence="6">
    <location>
        <begin position="543"/>
        <end position="565"/>
    </location>
</feature>
<evidence type="ECO:0000256" key="6">
    <source>
        <dbReference type="SAM" id="Phobius"/>
    </source>
</evidence>
<sequence>MHGGLYSGASESPLKSVIVRSTNVSAAASARPYPSLQSLRAGAVRGLRYLDLITPRAAYVMRSILAAWLALVLAFLLDLHAPYAAASSVLLVINPVQGAVIGKGIWRVIGTLVGMLAAFVLMSAFGQMPWLFLLGFGLWLGACVAAMTLLRHFRAYGATLAGYTVGLAAYGAMQNPQLTFDQVMGRGASVLIGVASLGVVSALFSRRGARGRLMAQLHRLAASAASVLARDIQAHQGAGRQGGKALDVDRRGLIVDIYAVDDLLALGKAESADLARRAAAVRRAMVSLFSALVGGVASMRLGDASLQALAALQPAWEQAWRQASQTLTRDPGPGGLMLAARSLSAMRTQLAQTLSATTPDDPRAQAILMIAGDRLIEQLDDYLEVLDGIAILHQPGLPAAAPVPVPFHRDTGAALQNGLRALLTVTLGGAFWIATGWSQGNLMLAGLAAACGLLSTAPNPALGAVALIQGTVAAVVMAFLCAFLVLPEVSGLPLLLAALALFWLPGVYASAMPRYGLAGVAYLVAFTTLVATDNPMRYDVASFLNGAVAWILVAFFTLLGFRIVLPRNPSRDMARLRLAIRDDALALLQGGRADARAWQWRQQHRTAQLGALLRARPDAMDRAIADALASIHLGRELLRLREGWRRMPADARPRRLLAVALRHMRRRAGDPRLAARHARRAAQSLSRLPTADCLPSADIGRSRAMLLDIAALLDAHADYFSRRPGSPPHAQ</sequence>
<feature type="transmembrane region" description="Helical" evidence="6">
    <location>
        <begin position="440"/>
        <end position="457"/>
    </location>
</feature>
<dbReference type="Proteomes" id="UP000494161">
    <property type="component" value="Unassembled WGS sequence"/>
</dbReference>
<dbReference type="GeneID" id="55560074"/>
<name>A0ABM8LVQ1_9BURK</name>
<dbReference type="RefSeq" id="WP_235432763.1">
    <property type="nucleotide sequence ID" value="NZ_CP017433.1"/>
</dbReference>
<keyword evidence="2" id="KW-1003">Cell membrane</keyword>
<keyword evidence="5 6" id="KW-0472">Membrane</keyword>
<keyword evidence="4 6" id="KW-1133">Transmembrane helix</keyword>
<reference evidence="7 8" key="1">
    <citation type="submission" date="2020-04" db="EMBL/GenBank/DDBJ databases">
        <authorList>
            <person name="De Canck E."/>
        </authorList>
    </citation>
    <scope>NUCLEOTIDE SEQUENCE [LARGE SCALE GENOMIC DNA]</scope>
    <source>
        <strain evidence="7 8">LMG 7053</strain>
    </source>
</reference>
<evidence type="ECO:0000313" key="7">
    <source>
        <dbReference type="EMBL" id="CAB3948404.1"/>
    </source>
</evidence>
<feature type="transmembrane region" description="Helical" evidence="6">
    <location>
        <begin position="417"/>
        <end position="434"/>
    </location>
</feature>
<dbReference type="EMBL" id="CADILJ010000019">
    <property type="protein sequence ID" value="CAB3948404.1"/>
    <property type="molecule type" value="Genomic_DNA"/>
</dbReference>
<dbReference type="Pfam" id="PF04632">
    <property type="entry name" value="FUSC"/>
    <property type="match status" value="1"/>
</dbReference>
<evidence type="ECO:0000256" key="4">
    <source>
        <dbReference type="ARBA" id="ARBA00022989"/>
    </source>
</evidence>
<evidence type="ECO:0000256" key="1">
    <source>
        <dbReference type="ARBA" id="ARBA00004651"/>
    </source>
</evidence>
<dbReference type="InterPro" id="IPR006726">
    <property type="entry name" value="PHBA_efflux_AaeB/fusaric-R"/>
</dbReference>
<feature type="transmembrane region" description="Helical" evidence="6">
    <location>
        <begin position="155"/>
        <end position="173"/>
    </location>
</feature>
<dbReference type="PANTHER" id="PTHR30509">
    <property type="entry name" value="P-HYDROXYBENZOIC ACID EFFLUX PUMP SUBUNIT-RELATED"/>
    <property type="match status" value="1"/>
</dbReference>
<feature type="transmembrane region" description="Helical" evidence="6">
    <location>
        <begin position="108"/>
        <end position="125"/>
    </location>
</feature>